<dbReference type="CDD" id="cd09999">
    <property type="entry name" value="Arginase-like_1"/>
    <property type="match status" value="1"/>
</dbReference>
<dbReference type="GO" id="GO:0004053">
    <property type="term" value="F:arginase activity"/>
    <property type="evidence" value="ECO:0007669"/>
    <property type="project" value="UniProtKB-EC"/>
</dbReference>
<evidence type="ECO:0000313" key="6">
    <source>
        <dbReference type="Proteomes" id="UP000741013"/>
    </source>
</evidence>
<keyword evidence="3" id="KW-0464">Manganese</keyword>
<dbReference type="Pfam" id="PF00491">
    <property type="entry name" value="Arginase"/>
    <property type="match status" value="1"/>
</dbReference>
<gene>
    <name evidence="5" type="ORF">JOM49_003141</name>
</gene>
<keyword evidence="6" id="KW-1185">Reference proteome</keyword>
<evidence type="ECO:0000256" key="4">
    <source>
        <dbReference type="PROSITE-ProRule" id="PRU00742"/>
    </source>
</evidence>
<name>A0ABS4PQB9_9PSEU</name>
<dbReference type="PROSITE" id="PS51409">
    <property type="entry name" value="ARGINASE_2"/>
    <property type="match status" value="1"/>
</dbReference>
<protein>
    <submittedName>
        <fullName evidence="5">Arginase</fullName>
        <ecNumber evidence="5">3.5.3.1</ecNumber>
    </submittedName>
</protein>
<dbReference type="Proteomes" id="UP000741013">
    <property type="component" value="Unassembled WGS sequence"/>
</dbReference>
<dbReference type="PANTHER" id="PTHR43782">
    <property type="entry name" value="ARGINASE"/>
    <property type="match status" value="1"/>
</dbReference>
<comment type="caution">
    <text evidence="5">The sequence shown here is derived from an EMBL/GenBank/DDBJ whole genome shotgun (WGS) entry which is preliminary data.</text>
</comment>
<dbReference type="InterPro" id="IPR023696">
    <property type="entry name" value="Ureohydrolase_dom_sf"/>
</dbReference>
<dbReference type="InterPro" id="IPR006035">
    <property type="entry name" value="Ureohydrolase"/>
</dbReference>
<evidence type="ECO:0000256" key="1">
    <source>
        <dbReference type="ARBA" id="ARBA00022723"/>
    </source>
</evidence>
<dbReference type="Gene3D" id="3.40.800.10">
    <property type="entry name" value="Ureohydrolase domain"/>
    <property type="match status" value="1"/>
</dbReference>
<evidence type="ECO:0000256" key="3">
    <source>
        <dbReference type="ARBA" id="ARBA00023211"/>
    </source>
</evidence>
<dbReference type="EMBL" id="JAGGMS010000001">
    <property type="protein sequence ID" value="MBP2181615.1"/>
    <property type="molecule type" value="Genomic_DNA"/>
</dbReference>
<comment type="similarity">
    <text evidence="4">Belongs to the arginase family.</text>
</comment>
<keyword evidence="2 5" id="KW-0378">Hydrolase</keyword>
<reference evidence="5 6" key="1">
    <citation type="submission" date="2021-03" db="EMBL/GenBank/DDBJ databases">
        <title>Sequencing the genomes of 1000 actinobacteria strains.</title>
        <authorList>
            <person name="Klenk H.-P."/>
        </authorList>
    </citation>
    <scope>NUCLEOTIDE SEQUENCE [LARGE SCALE GENOMIC DNA]</scope>
    <source>
        <strain evidence="5 6">DSM 45510</strain>
    </source>
</reference>
<dbReference type="PANTHER" id="PTHR43782:SF3">
    <property type="entry name" value="ARGINASE"/>
    <property type="match status" value="1"/>
</dbReference>
<dbReference type="PRINTS" id="PR00116">
    <property type="entry name" value="ARGINASE"/>
</dbReference>
<accession>A0ABS4PQB9</accession>
<dbReference type="EC" id="3.5.3.1" evidence="5"/>
<keyword evidence="1" id="KW-0479">Metal-binding</keyword>
<sequence>MRATRLILSPFDSGHREQRMGAGPSALLRGGADRLLAADQVVTVELENPGFTQEVRTATEIQRAIAGHVRRAVADGVAPVVLSGNCNASVGVVSGLSTNDDDLAVLWLDAHGDLNTPETTTSGFFDGMGLSVLTGRCWSTLARTIPGFRPVPDEHVLLIGARDLGAAEQAIVDGSGIRLLPARADEVAAALPKVRRVHLHIDLDVHDSRLVGPANEYAVPDGPDAAEVQRIVEAVSARLPIVSATFAAYDPAVDTDGEVRAAALDLIRLVGTKVSALDHAGRD</sequence>
<proteinExistence type="inferred from homology"/>
<dbReference type="RefSeq" id="WP_209665013.1">
    <property type="nucleotide sequence ID" value="NZ_JAGGMS010000001.1"/>
</dbReference>
<evidence type="ECO:0000313" key="5">
    <source>
        <dbReference type="EMBL" id="MBP2181615.1"/>
    </source>
</evidence>
<evidence type="ECO:0000256" key="2">
    <source>
        <dbReference type="ARBA" id="ARBA00022801"/>
    </source>
</evidence>
<organism evidence="5 6">
    <name type="scientific">Amycolatopsis magusensis</name>
    <dbReference type="NCBI Taxonomy" id="882444"/>
    <lineage>
        <taxon>Bacteria</taxon>
        <taxon>Bacillati</taxon>
        <taxon>Actinomycetota</taxon>
        <taxon>Actinomycetes</taxon>
        <taxon>Pseudonocardiales</taxon>
        <taxon>Pseudonocardiaceae</taxon>
        <taxon>Amycolatopsis</taxon>
    </lineage>
</organism>
<dbReference type="SUPFAM" id="SSF52768">
    <property type="entry name" value="Arginase/deacetylase"/>
    <property type="match status" value="1"/>
</dbReference>